<dbReference type="KEGG" id="zmk:HG535_0B03210"/>
<dbReference type="SMART" id="SM00401">
    <property type="entry name" value="ZnF_GATA"/>
    <property type="match status" value="1"/>
</dbReference>
<feature type="domain" description="GATA-type" evidence="6">
    <location>
        <begin position="362"/>
        <end position="398"/>
    </location>
</feature>
<evidence type="ECO:0000256" key="3">
    <source>
        <dbReference type="ARBA" id="ARBA00022833"/>
    </source>
</evidence>
<organism evidence="7 8">
    <name type="scientific">Zygotorulaspora mrakii</name>
    <name type="common">Zygosaccharomyces mrakii</name>
    <dbReference type="NCBI Taxonomy" id="42260"/>
    <lineage>
        <taxon>Eukaryota</taxon>
        <taxon>Fungi</taxon>
        <taxon>Dikarya</taxon>
        <taxon>Ascomycota</taxon>
        <taxon>Saccharomycotina</taxon>
        <taxon>Saccharomycetes</taxon>
        <taxon>Saccharomycetales</taxon>
        <taxon>Saccharomycetaceae</taxon>
        <taxon>Zygotorulaspora</taxon>
    </lineage>
</organism>
<dbReference type="Gene3D" id="3.30.50.10">
    <property type="entry name" value="Erythroid Transcription Factor GATA-1, subunit A"/>
    <property type="match status" value="1"/>
</dbReference>
<protein>
    <recommendedName>
        <fullName evidence="6">GATA-type domain-containing protein</fullName>
    </recommendedName>
</protein>
<dbReference type="InterPro" id="IPR013088">
    <property type="entry name" value="Znf_NHR/GATA"/>
</dbReference>
<proteinExistence type="predicted"/>
<gene>
    <name evidence="7" type="ORF">HG535_0B03210</name>
</gene>
<keyword evidence="1" id="KW-0479">Metal-binding</keyword>
<dbReference type="SUPFAM" id="SSF57716">
    <property type="entry name" value="Glucocorticoid receptor-like (DNA-binding domain)"/>
    <property type="match status" value="1"/>
</dbReference>
<dbReference type="CDD" id="cd00202">
    <property type="entry name" value="ZnF_GATA"/>
    <property type="match status" value="1"/>
</dbReference>
<dbReference type="PROSITE" id="PS00344">
    <property type="entry name" value="GATA_ZN_FINGER_1"/>
    <property type="match status" value="1"/>
</dbReference>
<dbReference type="GO" id="GO:0043565">
    <property type="term" value="F:sequence-specific DNA binding"/>
    <property type="evidence" value="ECO:0007669"/>
    <property type="project" value="InterPro"/>
</dbReference>
<feature type="region of interest" description="Disordered" evidence="5">
    <location>
        <begin position="1"/>
        <end position="21"/>
    </location>
</feature>
<keyword evidence="8" id="KW-1185">Reference proteome</keyword>
<evidence type="ECO:0000256" key="4">
    <source>
        <dbReference type="PROSITE-ProRule" id="PRU00094"/>
    </source>
</evidence>
<evidence type="ECO:0000256" key="5">
    <source>
        <dbReference type="SAM" id="MobiDB-lite"/>
    </source>
</evidence>
<dbReference type="PANTHER" id="PTHR45658">
    <property type="entry name" value="GATA TRANSCRIPTION FACTOR"/>
    <property type="match status" value="1"/>
</dbReference>
<dbReference type="GeneID" id="59234943"/>
<feature type="region of interest" description="Disordered" evidence="5">
    <location>
        <begin position="220"/>
        <end position="242"/>
    </location>
</feature>
<accession>A0A7H9B0H0</accession>
<dbReference type="InterPro" id="IPR000679">
    <property type="entry name" value="Znf_GATA"/>
</dbReference>
<reference evidence="7 8" key="1">
    <citation type="submission" date="2020-07" db="EMBL/GenBank/DDBJ databases">
        <title>The yeast mating-type switching endonuclease HO is a domesticated member of an unorthodox homing genetic element family.</title>
        <authorList>
            <person name="Coughlan A.Y."/>
            <person name="Lombardi L."/>
            <person name="Braun-Galleani S."/>
            <person name="Martos A.R."/>
            <person name="Galeote V."/>
            <person name="Bigey F."/>
            <person name="Dequin S."/>
            <person name="Byrne K.P."/>
            <person name="Wolfe K.H."/>
        </authorList>
    </citation>
    <scope>NUCLEOTIDE SEQUENCE [LARGE SCALE GENOMIC DNA]</scope>
    <source>
        <strain evidence="7 8">NRRL Y-6702</strain>
    </source>
</reference>
<name>A0A7H9B0H0_ZYGMR</name>
<feature type="region of interest" description="Disordered" evidence="5">
    <location>
        <begin position="293"/>
        <end position="323"/>
    </location>
</feature>
<dbReference type="Proteomes" id="UP000509704">
    <property type="component" value="Chromosome 2"/>
</dbReference>
<sequence>MTIEVESYSRDLNSKRGSKVDNQIGCANSPIPIPNAPPPSPAVGRIPIFRAETWRSHGHEKSEALCLIPRIVPELGKTNDLPLNVNSARSSEIRYTLNSQSNGSFDRRKTSFDSTEPLSSCYPRNICGAYKVREADSIKAVRCSTFFESPSDESFTDHERNAANALLELKKCSAEVSSIAHSWSKLQNIPLCDFIVVQKKCEAMLDKINALKVSKINTRGHEDEKGEKISQNQNEKCSSQTKRQSLMNMFRAKSKSFNKRSSSIISIVNLNSERKDNRVQLCRSDSLNSGLERSPILSSSISPASMRLQSPGNKDSSDVLWDDPTDASDLADDNCNLDGLYGSLNSRNSIRFGKSSKSGKNRNTHMKCLHCSATDTPEWRKGPRGPATLCNACGLFYKKLIRKFGVVSAGVVMSQRRSKNPQDRKVPRSA</sequence>
<evidence type="ECO:0000259" key="6">
    <source>
        <dbReference type="PROSITE" id="PS50114"/>
    </source>
</evidence>
<feature type="compositionally biased region" description="Polar residues" evidence="5">
    <location>
        <begin position="229"/>
        <end position="242"/>
    </location>
</feature>
<evidence type="ECO:0000313" key="7">
    <source>
        <dbReference type="EMBL" id="QLG71282.1"/>
    </source>
</evidence>
<dbReference type="AlphaFoldDB" id="A0A7H9B0H0"/>
<dbReference type="EMBL" id="CP058605">
    <property type="protein sequence ID" value="QLG71282.1"/>
    <property type="molecule type" value="Genomic_DNA"/>
</dbReference>
<dbReference type="GO" id="GO:0006355">
    <property type="term" value="P:regulation of DNA-templated transcription"/>
    <property type="evidence" value="ECO:0007669"/>
    <property type="project" value="InterPro"/>
</dbReference>
<keyword evidence="3" id="KW-0862">Zinc</keyword>
<dbReference type="PROSITE" id="PS50114">
    <property type="entry name" value="GATA_ZN_FINGER_2"/>
    <property type="match status" value="1"/>
</dbReference>
<dbReference type="Pfam" id="PF00320">
    <property type="entry name" value="GATA"/>
    <property type="match status" value="1"/>
</dbReference>
<keyword evidence="2 4" id="KW-0863">Zinc-finger</keyword>
<dbReference type="OrthoDB" id="2162994at2759"/>
<dbReference type="GO" id="GO:0008270">
    <property type="term" value="F:zinc ion binding"/>
    <property type="evidence" value="ECO:0007669"/>
    <property type="project" value="UniProtKB-KW"/>
</dbReference>
<evidence type="ECO:0000313" key="8">
    <source>
        <dbReference type="Proteomes" id="UP000509704"/>
    </source>
</evidence>
<feature type="compositionally biased region" description="Low complexity" evidence="5">
    <location>
        <begin position="294"/>
        <end position="305"/>
    </location>
</feature>
<dbReference type="RefSeq" id="XP_037143010.1">
    <property type="nucleotide sequence ID" value="XM_037287115.1"/>
</dbReference>
<evidence type="ECO:0000256" key="1">
    <source>
        <dbReference type="ARBA" id="ARBA00022723"/>
    </source>
</evidence>
<evidence type="ECO:0000256" key="2">
    <source>
        <dbReference type="ARBA" id="ARBA00022771"/>
    </source>
</evidence>
<dbReference type="InterPro" id="IPR051140">
    <property type="entry name" value="GATA_TF"/>
</dbReference>